<feature type="compositionally biased region" description="Basic and acidic residues" evidence="1">
    <location>
        <begin position="170"/>
        <end position="179"/>
    </location>
</feature>
<dbReference type="AlphaFoldDB" id="A0A653C7X9"/>
<feature type="region of interest" description="Disordered" evidence="1">
    <location>
        <begin position="158"/>
        <end position="188"/>
    </location>
</feature>
<dbReference type="Proteomes" id="UP000410492">
    <property type="component" value="Unassembled WGS sequence"/>
</dbReference>
<organism evidence="2 3">
    <name type="scientific">Callosobruchus maculatus</name>
    <name type="common">Southern cowpea weevil</name>
    <name type="synonym">Pulse bruchid</name>
    <dbReference type="NCBI Taxonomy" id="64391"/>
    <lineage>
        <taxon>Eukaryota</taxon>
        <taxon>Metazoa</taxon>
        <taxon>Ecdysozoa</taxon>
        <taxon>Arthropoda</taxon>
        <taxon>Hexapoda</taxon>
        <taxon>Insecta</taxon>
        <taxon>Pterygota</taxon>
        <taxon>Neoptera</taxon>
        <taxon>Endopterygota</taxon>
        <taxon>Coleoptera</taxon>
        <taxon>Polyphaga</taxon>
        <taxon>Cucujiformia</taxon>
        <taxon>Chrysomeloidea</taxon>
        <taxon>Chrysomelidae</taxon>
        <taxon>Bruchinae</taxon>
        <taxon>Bruchini</taxon>
        <taxon>Callosobruchus</taxon>
    </lineage>
</organism>
<feature type="non-terminal residue" evidence="2">
    <location>
        <position position="208"/>
    </location>
</feature>
<evidence type="ECO:0000313" key="3">
    <source>
        <dbReference type="Proteomes" id="UP000410492"/>
    </source>
</evidence>
<dbReference type="OrthoDB" id="6614499at2759"/>
<dbReference type="EMBL" id="CAACVG010007166">
    <property type="protein sequence ID" value="VEN43965.1"/>
    <property type="molecule type" value="Genomic_DNA"/>
</dbReference>
<name>A0A653C7X9_CALMS</name>
<gene>
    <name evidence="2" type="ORF">CALMAC_LOCUS6937</name>
</gene>
<reference evidence="2 3" key="1">
    <citation type="submission" date="2019-01" db="EMBL/GenBank/DDBJ databases">
        <authorList>
            <person name="Sayadi A."/>
        </authorList>
    </citation>
    <scope>NUCLEOTIDE SEQUENCE [LARGE SCALE GENOMIC DNA]</scope>
</reference>
<feature type="region of interest" description="Disordered" evidence="1">
    <location>
        <begin position="1"/>
        <end position="60"/>
    </location>
</feature>
<proteinExistence type="predicted"/>
<evidence type="ECO:0000313" key="2">
    <source>
        <dbReference type="EMBL" id="VEN43965.1"/>
    </source>
</evidence>
<keyword evidence="3" id="KW-1185">Reference proteome</keyword>
<sequence length="208" mass="23428">MEKGTPLTRRKSLRSSSIIASGTKKVLKTPTAQKTKDTPLKKHIHQHGNNNLDLQKNGEADKENSLELINNINHHNNTVGNKTPKNTLKRGFSSVHFDQTADNTNKKISTDSDIEFSDKMKQKKKKVNVQTNNTGIDQNNRKSVRFMPTKTVIHPKNKNISSEEEEEFDASPRKCELRKSTPFVKRSKSSVITIDSTTTNESDVSESI</sequence>
<evidence type="ECO:0000256" key="1">
    <source>
        <dbReference type="SAM" id="MobiDB-lite"/>
    </source>
</evidence>
<accession>A0A653C7X9</accession>
<protein>
    <submittedName>
        <fullName evidence="2">Uncharacterized protein</fullName>
    </submittedName>
</protein>